<gene>
    <name evidence="1" type="ORF">Patl1_03939</name>
</gene>
<proteinExistence type="predicted"/>
<protein>
    <submittedName>
        <fullName evidence="1">Uncharacterized protein</fullName>
    </submittedName>
</protein>
<reference evidence="2" key="1">
    <citation type="journal article" date="2023" name="G3 (Bethesda)">
        <title>Genome assembly and association tests identify interacting loci associated with vigor, precocity, and sex in interspecific pistachio rootstocks.</title>
        <authorList>
            <person name="Palmer W."/>
            <person name="Jacygrad E."/>
            <person name="Sagayaradj S."/>
            <person name="Cavanaugh K."/>
            <person name="Han R."/>
            <person name="Bertier L."/>
            <person name="Beede B."/>
            <person name="Kafkas S."/>
            <person name="Golino D."/>
            <person name="Preece J."/>
            <person name="Michelmore R."/>
        </authorList>
    </citation>
    <scope>NUCLEOTIDE SEQUENCE [LARGE SCALE GENOMIC DNA]</scope>
</reference>
<dbReference type="Proteomes" id="UP001164250">
    <property type="component" value="Chromosome 3"/>
</dbReference>
<evidence type="ECO:0000313" key="2">
    <source>
        <dbReference type="Proteomes" id="UP001164250"/>
    </source>
</evidence>
<dbReference type="EMBL" id="CM047899">
    <property type="protein sequence ID" value="KAJ0101360.1"/>
    <property type="molecule type" value="Genomic_DNA"/>
</dbReference>
<name>A0ACC1BQN9_9ROSI</name>
<keyword evidence="2" id="KW-1185">Reference proteome</keyword>
<sequence length="92" mass="10440">MIRVLPPLKMASVYGVSTIAIVCLMTGVTIYNWEEEAKAGQPLMVDEIEMCAFSSSVIIMSIFYIHSSSIKHNIKSNTQRAYVFRECLFQEE</sequence>
<comment type="caution">
    <text evidence="1">The sequence shown here is derived from an EMBL/GenBank/DDBJ whole genome shotgun (WGS) entry which is preliminary data.</text>
</comment>
<accession>A0ACC1BQN9</accession>
<evidence type="ECO:0000313" key="1">
    <source>
        <dbReference type="EMBL" id="KAJ0101360.1"/>
    </source>
</evidence>
<organism evidence="1 2">
    <name type="scientific">Pistacia atlantica</name>
    <dbReference type="NCBI Taxonomy" id="434234"/>
    <lineage>
        <taxon>Eukaryota</taxon>
        <taxon>Viridiplantae</taxon>
        <taxon>Streptophyta</taxon>
        <taxon>Embryophyta</taxon>
        <taxon>Tracheophyta</taxon>
        <taxon>Spermatophyta</taxon>
        <taxon>Magnoliopsida</taxon>
        <taxon>eudicotyledons</taxon>
        <taxon>Gunneridae</taxon>
        <taxon>Pentapetalae</taxon>
        <taxon>rosids</taxon>
        <taxon>malvids</taxon>
        <taxon>Sapindales</taxon>
        <taxon>Anacardiaceae</taxon>
        <taxon>Pistacia</taxon>
    </lineage>
</organism>